<dbReference type="RefSeq" id="WP_104510458.1">
    <property type="nucleotide sequence ID" value="NZ_JACIGC010000004.1"/>
</dbReference>
<evidence type="ECO:0000313" key="7">
    <source>
        <dbReference type="Proteomes" id="UP000239089"/>
    </source>
</evidence>
<dbReference type="PANTHER" id="PTHR37422:SF13">
    <property type="entry name" value="LIPOPOLYSACCHARIDE BIOSYNTHESIS PROTEIN PA4999-RELATED"/>
    <property type="match status" value="1"/>
</dbReference>
<dbReference type="Pfam" id="PF04932">
    <property type="entry name" value="Wzy_C"/>
    <property type="match status" value="1"/>
</dbReference>
<dbReference type="InterPro" id="IPR007016">
    <property type="entry name" value="O-antigen_ligase-rel_domated"/>
</dbReference>
<evidence type="ECO:0000256" key="3">
    <source>
        <dbReference type="ARBA" id="ARBA00022989"/>
    </source>
</evidence>
<accession>A0A2S6MVF3</accession>
<dbReference type="OrthoDB" id="4391260at2"/>
<evidence type="ECO:0000256" key="4">
    <source>
        <dbReference type="ARBA" id="ARBA00023136"/>
    </source>
</evidence>
<sequence length="456" mass="48238">MTPSQFPRAAPLAAALFRADAAWVGVLHNILLFAFVEYTFVGLTPLAESSVAERVEGSPLVRVVLLALFALALPLLAARRGAAGRCIGANWRFFAVLAICLSSVVWSDYPDLTARRAPMFALVAVIAVAIAVSIDDLRAFHTKLVGALTAVVVLNLLITAAFPAIGVSDIGVRGLYTQKNVAGMVGMIAVIVALTWTLGCDRAASRIAGAGAALVSAFFLVLTQSKTSIGLLVFTLGVGGVFLLTRRFGPRVALLAFGALALALGGLFAVALVNDFVWIDILTTFVSDPTFTGRDELWAFALRESIKRMWLGHGYGAFWDVGAVNDPLAKLEPGTWIGDVDVGVINEAHNGYLELWLVIGLPAMLLAVWQALSSISALTGAALKSASRAEAPALAMMALVLFNHLLHNFTEATLFMRAGPFAGIAILFMMAGFRAAPRRQARAPRPAANGTGEPRA</sequence>
<keyword evidence="7" id="KW-1185">Reference proteome</keyword>
<dbReference type="GO" id="GO:0016020">
    <property type="term" value="C:membrane"/>
    <property type="evidence" value="ECO:0007669"/>
    <property type="project" value="UniProtKB-SubCell"/>
</dbReference>
<dbReference type="Proteomes" id="UP000239089">
    <property type="component" value="Unassembled WGS sequence"/>
</dbReference>
<name>A0A2S6MVF3_9HYPH</name>
<evidence type="ECO:0000313" key="6">
    <source>
        <dbReference type="EMBL" id="PPQ26341.1"/>
    </source>
</evidence>
<organism evidence="6 7">
    <name type="scientific">Rhodoblastus sphagnicola</name>
    <dbReference type="NCBI Taxonomy" id="333368"/>
    <lineage>
        <taxon>Bacteria</taxon>
        <taxon>Pseudomonadati</taxon>
        <taxon>Pseudomonadota</taxon>
        <taxon>Alphaproteobacteria</taxon>
        <taxon>Hyphomicrobiales</taxon>
        <taxon>Rhodoblastaceae</taxon>
        <taxon>Rhodoblastus</taxon>
    </lineage>
</organism>
<dbReference type="EMBL" id="NHSJ01000134">
    <property type="protein sequence ID" value="PPQ26341.1"/>
    <property type="molecule type" value="Genomic_DNA"/>
</dbReference>
<keyword evidence="3" id="KW-1133">Transmembrane helix</keyword>
<evidence type="ECO:0000256" key="2">
    <source>
        <dbReference type="ARBA" id="ARBA00022692"/>
    </source>
</evidence>
<evidence type="ECO:0000256" key="1">
    <source>
        <dbReference type="ARBA" id="ARBA00004141"/>
    </source>
</evidence>
<dbReference type="PANTHER" id="PTHR37422">
    <property type="entry name" value="TEICHURONIC ACID BIOSYNTHESIS PROTEIN TUAE"/>
    <property type="match status" value="1"/>
</dbReference>
<comment type="subcellular location">
    <subcellularLocation>
        <location evidence="1">Membrane</location>
        <topology evidence="1">Multi-pass membrane protein</topology>
    </subcellularLocation>
</comment>
<gene>
    <name evidence="6" type="ORF">CCR94_22100</name>
</gene>
<dbReference type="InterPro" id="IPR051533">
    <property type="entry name" value="WaaL-like"/>
</dbReference>
<protein>
    <recommendedName>
        <fullName evidence="5">O-antigen ligase-related domain-containing protein</fullName>
    </recommendedName>
</protein>
<evidence type="ECO:0000259" key="5">
    <source>
        <dbReference type="Pfam" id="PF04932"/>
    </source>
</evidence>
<feature type="domain" description="O-antigen ligase-related" evidence="5">
    <location>
        <begin position="212"/>
        <end position="367"/>
    </location>
</feature>
<keyword evidence="2" id="KW-0812">Transmembrane</keyword>
<keyword evidence="4" id="KW-0472">Membrane</keyword>
<comment type="caution">
    <text evidence="6">The sequence shown here is derived from an EMBL/GenBank/DDBJ whole genome shotgun (WGS) entry which is preliminary data.</text>
</comment>
<reference evidence="6 7" key="1">
    <citation type="journal article" date="2018" name="Arch. Microbiol.">
        <title>New insights into the metabolic potential of the phototrophic purple bacterium Rhodopila globiformis DSM 161(T) from its draft genome sequence and evidence for a vanadium-dependent nitrogenase.</title>
        <authorList>
            <person name="Imhoff J.F."/>
            <person name="Rahn T."/>
            <person name="Kunzel S."/>
            <person name="Neulinger S.C."/>
        </authorList>
    </citation>
    <scope>NUCLEOTIDE SEQUENCE [LARGE SCALE GENOMIC DNA]</scope>
    <source>
        <strain evidence="6 7">DSM 16996</strain>
    </source>
</reference>
<proteinExistence type="predicted"/>
<dbReference type="AlphaFoldDB" id="A0A2S6MVF3"/>